<dbReference type="RefSeq" id="WP_345366781.1">
    <property type="nucleotide sequence ID" value="NZ_BAABII010000016.1"/>
</dbReference>
<evidence type="ECO:0000313" key="1">
    <source>
        <dbReference type="EMBL" id="MEY8043675.1"/>
    </source>
</evidence>
<organism evidence="1 2">
    <name type="scientific">Saccharopolyspora cebuensis</name>
    <dbReference type="NCBI Taxonomy" id="418759"/>
    <lineage>
        <taxon>Bacteria</taxon>
        <taxon>Bacillati</taxon>
        <taxon>Actinomycetota</taxon>
        <taxon>Actinomycetes</taxon>
        <taxon>Pseudonocardiales</taxon>
        <taxon>Pseudonocardiaceae</taxon>
        <taxon>Saccharopolyspora</taxon>
    </lineage>
</organism>
<comment type="caution">
    <text evidence="1">The sequence shown here is derived from an EMBL/GenBank/DDBJ whole genome shotgun (WGS) entry which is preliminary data.</text>
</comment>
<evidence type="ECO:0000313" key="2">
    <source>
        <dbReference type="Proteomes" id="UP001564626"/>
    </source>
</evidence>
<proteinExistence type="predicted"/>
<sequence>MSSGPEHGELLPYLAHVRFPADAQEIRRLCEEQGAPAACLRRLEDLPAGVYVEPDTVLQALR</sequence>
<gene>
    <name evidence="1" type="ORF">AB8O55_30100</name>
</gene>
<dbReference type="Proteomes" id="UP001564626">
    <property type="component" value="Unassembled WGS sequence"/>
</dbReference>
<protein>
    <submittedName>
        <fullName evidence="1">DUF2795 domain-containing protein</fullName>
    </submittedName>
</protein>
<dbReference type="InterPro" id="IPR021527">
    <property type="entry name" value="DUF2795"/>
</dbReference>
<reference evidence="1 2" key="1">
    <citation type="submission" date="2024-08" db="EMBL/GenBank/DDBJ databases">
        <title>Genome mining of Saccharopolyspora cebuensis PGLac3 from Nigerian medicinal plant.</title>
        <authorList>
            <person name="Ezeobiora C.E."/>
            <person name="Igbokwe N.H."/>
            <person name="Amin D.H."/>
            <person name="Mendie U.E."/>
        </authorList>
    </citation>
    <scope>NUCLEOTIDE SEQUENCE [LARGE SCALE GENOMIC DNA]</scope>
    <source>
        <strain evidence="1 2">PGLac3</strain>
    </source>
</reference>
<keyword evidence="2" id="KW-1185">Reference proteome</keyword>
<dbReference type="Pfam" id="PF11387">
    <property type="entry name" value="DUF2795"/>
    <property type="match status" value="1"/>
</dbReference>
<dbReference type="EMBL" id="JBGEHV010000138">
    <property type="protein sequence ID" value="MEY8043675.1"/>
    <property type="molecule type" value="Genomic_DNA"/>
</dbReference>
<accession>A0ABV4CRF2</accession>
<name>A0ABV4CRF2_9PSEU</name>